<name>A0A2U3QIN5_9BACT</name>
<dbReference type="NCBIfam" id="NF045719">
    <property type="entry name" value="GSU3473_fam"/>
    <property type="match status" value="1"/>
</dbReference>
<organism evidence="1 2">
    <name type="scientific">Candidatus Sulfobium mesophilum</name>
    <dbReference type="NCBI Taxonomy" id="2016548"/>
    <lineage>
        <taxon>Bacteria</taxon>
        <taxon>Pseudomonadati</taxon>
        <taxon>Nitrospirota</taxon>
        <taxon>Nitrospiria</taxon>
        <taxon>Nitrospirales</taxon>
        <taxon>Nitrospiraceae</taxon>
        <taxon>Candidatus Sulfobium</taxon>
    </lineage>
</organism>
<evidence type="ECO:0000313" key="1">
    <source>
        <dbReference type="EMBL" id="SPQ01281.1"/>
    </source>
</evidence>
<dbReference type="InterPro" id="IPR054686">
    <property type="entry name" value="GSU3473-like"/>
</dbReference>
<dbReference type="EMBL" id="OUUY01000097">
    <property type="protein sequence ID" value="SPQ01281.1"/>
    <property type="molecule type" value="Genomic_DNA"/>
</dbReference>
<evidence type="ECO:0000313" key="2">
    <source>
        <dbReference type="Proteomes" id="UP000245125"/>
    </source>
</evidence>
<accession>A0A2U3QIN5</accession>
<protein>
    <submittedName>
        <fullName evidence="1">Uncharacterized protein</fullName>
    </submittedName>
</protein>
<proteinExistence type="predicted"/>
<dbReference type="AlphaFoldDB" id="A0A2U3QIN5"/>
<dbReference type="Proteomes" id="UP000245125">
    <property type="component" value="Unassembled WGS sequence"/>
</dbReference>
<gene>
    <name evidence="1" type="ORF">NBG4_50013</name>
</gene>
<reference evidence="2" key="1">
    <citation type="submission" date="2018-03" db="EMBL/GenBank/DDBJ databases">
        <authorList>
            <person name="Zecchin S."/>
        </authorList>
    </citation>
    <scope>NUCLEOTIDE SEQUENCE [LARGE SCALE GENOMIC DNA]</scope>
</reference>
<keyword evidence="2" id="KW-1185">Reference proteome</keyword>
<sequence length="79" mass="9116">MPPVYLVPSLKRKGGKMIIRVIYTDGNYDLVKDLLLDQLIYSGRISKFYRSGKWAVVGRDRVRGMGGVDSGVRRRRYDH</sequence>